<dbReference type="Gene3D" id="3.30.2320.10">
    <property type="entry name" value="hypothetical protein PF0899 domain"/>
    <property type="match status" value="1"/>
</dbReference>
<dbReference type="SUPFAM" id="SSF56563">
    <property type="entry name" value="Major capsid protein gp5"/>
    <property type="match status" value="1"/>
</dbReference>
<dbReference type="Gene3D" id="3.30.2400.10">
    <property type="entry name" value="Major capsid protein gp5"/>
    <property type="match status" value="1"/>
</dbReference>
<evidence type="ECO:0000313" key="3">
    <source>
        <dbReference type="EMBL" id="NEB92441.1"/>
    </source>
</evidence>
<dbReference type="AlphaFoldDB" id="A0A7K3QRB2"/>
<dbReference type="InterPro" id="IPR024455">
    <property type="entry name" value="Phage_capsid"/>
</dbReference>
<feature type="domain" description="Phage capsid-like C-terminal" evidence="2">
    <location>
        <begin position="15"/>
        <end position="293"/>
    </location>
</feature>
<gene>
    <name evidence="3" type="ORF">G3I21_12050</name>
</gene>
<dbReference type="RefSeq" id="WP_164188239.1">
    <property type="nucleotide sequence ID" value="NZ_JAAGMR010000145.1"/>
</dbReference>
<dbReference type="NCBIfam" id="TIGR01554">
    <property type="entry name" value="major_cap_HK97"/>
    <property type="match status" value="1"/>
</dbReference>
<sequence length="314" mass="33742">MAYTNLTSRTDAQSLIPEEVSNEMLGKALEKSAVLSLFRRVPVGRAQVRFPVLSALPTAYFVGGDTGLKQTTEVNWANKFLNIEEIAVIMPVPDNVLADVDADIWDEAMPLMAEAMGRTLDAATYFGTNAPSSWPTNIASAATAAGNNVTANSAATAGAFFGDIDNGYGLVEADGYEVTGFVGATSVKSRLRKSRDSQGRKLDESRVAGNLMSIDGLPVVYPMRGLFGTGSGAPTLFMGDWSQFVVGVRQDITMKILDQAVIQDNTGAIVYNLAQQDMTAIRLTFRVGWQVANTINNDNPTEATRYPVARIDLP</sequence>
<dbReference type="Proteomes" id="UP000470520">
    <property type="component" value="Unassembled WGS sequence"/>
</dbReference>
<dbReference type="Pfam" id="PF05065">
    <property type="entry name" value="Phage_capsid"/>
    <property type="match status" value="1"/>
</dbReference>
<evidence type="ECO:0000259" key="2">
    <source>
        <dbReference type="Pfam" id="PF05065"/>
    </source>
</evidence>
<comment type="subcellular location">
    <subcellularLocation>
        <location evidence="1">Virion</location>
    </subcellularLocation>
</comment>
<proteinExistence type="predicted"/>
<reference evidence="3 4" key="1">
    <citation type="submission" date="2020-01" db="EMBL/GenBank/DDBJ databases">
        <title>Insect and environment-associated Actinomycetes.</title>
        <authorList>
            <person name="Currrie C."/>
            <person name="Chevrette M."/>
            <person name="Carlson C."/>
            <person name="Stubbendieck R."/>
            <person name="Wendt-Pienkowski E."/>
        </authorList>
    </citation>
    <scope>NUCLEOTIDE SEQUENCE [LARGE SCALE GENOMIC DNA]</scope>
    <source>
        <strain evidence="3 4">SID7754</strain>
    </source>
</reference>
<name>A0A7K3QRB2_9ACTN</name>
<protein>
    <submittedName>
        <fullName evidence="3">Phage major capsid protein</fullName>
    </submittedName>
</protein>
<evidence type="ECO:0000256" key="1">
    <source>
        <dbReference type="ARBA" id="ARBA00004328"/>
    </source>
</evidence>
<dbReference type="EMBL" id="JAAGMR010000145">
    <property type="protein sequence ID" value="NEB92441.1"/>
    <property type="molecule type" value="Genomic_DNA"/>
</dbReference>
<organism evidence="3 4">
    <name type="scientific">Streptomyces bauhiniae</name>
    <dbReference type="NCBI Taxonomy" id="2340725"/>
    <lineage>
        <taxon>Bacteria</taxon>
        <taxon>Bacillati</taxon>
        <taxon>Actinomycetota</taxon>
        <taxon>Actinomycetes</taxon>
        <taxon>Kitasatosporales</taxon>
        <taxon>Streptomycetaceae</taxon>
        <taxon>Streptomyces</taxon>
    </lineage>
</organism>
<evidence type="ECO:0000313" key="4">
    <source>
        <dbReference type="Proteomes" id="UP000470520"/>
    </source>
</evidence>
<accession>A0A7K3QRB2</accession>
<comment type="caution">
    <text evidence="3">The sequence shown here is derived from an EMBL/GenBank/DDBJ whole genome shotgun (WGS) entry which is preliminary data.</text>
</comment>
<dbReference type="InterPro" id="IPR054612">
    <property type="entry name" value="Phage_capsid-like_C"/>
</dbReference>